<protein>
    <submittedName>
        <fullName evidence="1">Uncharacterized protein</fullName>
    </submittedName>
</protein>
<dbReference type="AlphaFoldDB" id="A0A2V4ALK6"/>
<sequence>MREFIRRPSARQRRTGRQALARLILLPVVAAAMAATALGFAHPEAYNTSVPGPGTAPTVDITWRR</sequence>
<dbReference type="Proteomes" id="UP000249915">
    <property type="component" value="Unassembled WGS sequence"/>
</dbReference>
<proteinExistence type="predicted"/>
<evidence type="ECO:0000313" key="1">
    <source>
        <dbReference type="EMBL" id="PXY20854.1"/>
    </source>
</evidence>
<evidence type="ECO:0000313" key="2">
    <source>
        <dbReference type="Proteomes" id="UP000249915"/>
    </source>
</evidence>
<reference evidence="1 2" key="1">
    <citation type="submission" date="2016-07" db="EMBL/GenBank/DDBJ databases">
        <title>Draft genome sequence of Prauserella muralis DSM 45305, isolated from a mould-covered wall in an indoor environment.</title>
        <authorList>
            <person name="Ruckert C."/>
            <person name="Albersmeier A."/>
            <person name="Jiang C.-L."/>
            <person name="Jiang Y."/>
            <person name="Kalinowski J."/>
            <person name="Schneider O."/>
            <person name="Winkler A."/>
            <person name="Zotchev S.B."/>
        </authorList>
    </citation>
    <scope>NUCLEOTIDE SEQUENCE [LARGE SCALE GENOMIC DNA]</scope>
    <source>
        <strain evidence="1 2">DSM 45305</strain>
    </source>
</reference>
<organism evidence="1 2">
    <name type="scientific">Prauserella muralis</name>
    <dbReference type="NCBI Taxonomy" id="588067"/>
    <lineage>
        <taxon>Bacteria</taxon>
        <taxon>Bacillati</taxon>
        <taxon>Actinomycetota</taxon>
        <taxon>Actinomycetes</taxon>
        <taxon>Pseudonocardiales</taxon>
        <taxon>Pseudonocardiaceae</taxon>
        <taxon>Prauserella</taxon>
    </lineage>
</organism>
<name>A0A2V4ALK6_9PSEU</name>
<accession>A0A2V4ALK6</accession>
<comment type="caution">
    <text evidence="1">The sequence shown here is derived from an EMBL/GenBank/DDBJ whole genome shotgun (WGS) entry which is preliminary data.</text>
</comment>
<keyword evidence="2" id="KW-1185">Reference proteome</keyword>
<dbReference type="EMBL" id="MASW01000006">
    <property type="protein sequence ID" value="PXY20854.1"/>
    <property type="molecule type" value="Genomic_DNA"/>
</dbReference>
<gene>
    <name evidence="1" type="ORF">BAY60_25455</name>
</gene>